<evidence type="ECO:0000256" key="2">
    <source>
        <dbReference type="ARBA" id="ARBA00022448"/>
    </source>
</evidence>
<dbReference type="SUPFAM" id="SSF103473">
    <property type="entry name" value="MFS general substrate transporter"/>
    <property type="match status" value="1"/>
</dbReference>
<evidence type="ECO:0000256" key="3">
    <source>
        <dbReference type="ARBA" id="ARBA00022692"/>
    </source>
</evidence>
<feature type="transmembrane region" description="Helical" evidence="7">
    <location>
        <begin position="208"/>
        <end position="228"/>
    </location>
</feature>
<dbReference type="Gene3D" id="1.20.1250.20">
    <property type="entry name" value="MFS general substrate transporter like domains"/>
    <property type="match status" value="1"/>
</dbReference>
<dbReference type="InterPro" id="IPR036259">
    <property type="entry name" value="MFS_trans_sf"/>
</dbReference>
<feature type="transmembrane region" description="Helical" evidence="7">
    <location>
        <begin position="127"/>
        <end position="153"/>
    </location>
</feature>
<feature type="domain" description="Major facilitator superfamily (MFS) profile" evidence="8">
    <location>
        <begin position="1"/>
        <end position="453"/>
    </location>
</feature>
<evidence type="ECO:0000313" key="9">
    <source>
        <dbReference type="EMBL" id="AZZ39552.1"/>
    </source>
</evidence>
<dbReference type="PROSITE" id="PS50850">
    <property type="entry name" value="MFS"/>
    <property type="match status" value="1"/>
</dbReference>
<dbReference type="EMBL" id="CP025570">
    <property type="protein sequence ID" value="AZZ39552.1"/>
    <property type="molecule type" value="Genomic_DNA"/>
</dbReference>
<feature type="transmembrane region" description="Helical" evidence="7">
    <location>
        <begin position="296"/>
        <end position="319"/>
    </location>
</feature>
<keyword evidence="4 7" id="KW-1133">Transmembrane helix</keyword>
<feature type="transmembrane region" description="Helical" evidence="7">
    <location>
        <begin position="165"/>
        <end position="188"/>
    </location>
</feature>
<keyword evidence="5 7" id="KW-0472">Membrane</keyword>
<evidence type="ECO:0000259" key="8">
    <source>
        <dbReference type="PROSITE" id="PS50850"/>
    </source>
</evidence>
<dbReference type="RefSeq" id="WP_097798919.1">
    <property type="nucleotide sequence ID" value="NZ_CP025570.1"/>
</dbReference>
<proteinExistence type="predicted"/>
<keyword evidence="2" id="KW-0813">Transport</keyword>
<keyword evidence="3 7" id="KW-0812">Transmembrane</keyword>
<feature type="transmembrane region" description="Helical" evidence="7">
    <location>
        <begin position="71"/>
        <end position="91"/>
    </location>
</feature>
<gene>
    <name evidence="9" type="ORF">C0Z10_07095</name>
</gene>
<feature type="transmembrane region" description="Helical" evidence="7">
    <location>
        <begin position="392"/>
        <end position="416"/>
    </location>
</feature>
<feature type="transmembrane region" description="Helical" evidence="7">
    <location>
        <begin position="103"/>
        <end position="121"/>
    </location>
</feature>
<feature type="region of interest" description="Disordered" evidence="6">
    <location>
        <begin position="1"/>
        <end position="23"/>
    </location>
</feature>
<dbReference type="GO" id="GO:0022857">
    <property type="term" value="F:transmembrane transporter activity"/>
    <property type="evidence" value="ECO:0007669"/>
    <property type="project" value="InterPro"/>
</dbReference>
<feature type="transmembrane region" description="Helical" evidence="7">
    <location>
        <begin position="428"/>
        <end position="449"/>
    </location>
</feature>
<reference evidence="10" key="1">
    <citation type="submission" date="2017-12" db="EMBL/GenBank/DDBJ databases">
        <title>Whole genome sequencing of Acidipropionibacterium jensenii strains JS279 and JS280.</title>
        <authorList>
            <person name="Deptula P."/>
            <person name="Laine P."/>
            <person name="Smolander O.-P."/>
            <person name="Paulin L."/>
            <person name="Auvinen P."/>
            <person name="Varmanen P."/>
        </authorList>
    </citation>
    <scope>NUCLEOTIDE SEQUENCE [LARGE SCALE GENOMIC DNA]</scope>
    <source>
        <strain evidence="10">JS280</strain>
    </source>
</reference>
<dbReference type="InterPro" id="IPR024671">
    <property type="entry name" value="Atg22-like"/>
</dbReference>
<evidence type="ECO:0000256" key="5">
    <source>
        <dbReference type="ARBA" id="ARBA00023136"/>
    </source>
</evidence>
<dbReference type="PANTHER" id="PTHR23519:SF1">
    <property type="entry name" value="AUTOPHAGY-RELATED PROTEIN 22"/>
    <property type="match status" value="1"/>
</dbReference>
<dbReference type="Pfam" id="PF11700">
    <property type="entry name" value="ATG22"/>
    <property type="match status" value="1"/>
</dbReference>
<evidence type="ECO:0000313" key="10">
    <source>
        <dbReference type="Proteomes" id="UP000285875"/>
    </source>
</evidence>
<evidence type="ECO:0000256" key="1">
    <source>
        <dbReference type="ARBA" id="ARBA00004651"/>
    </source>
</evidence>
<dbReference type="AlphaFoldDB" id="A0A3Q9UL21"/>
<accession>A0A3Q9UL21</accession>
<dbReference type="Proteomes" id="UP000285875">
    <property type="component" value="Chromosome"/>
</dbReference>
<evidence type="ECO:0000256" key="7">
    <source>
        <dbReference type="SAM" id="Phobius"/>
    </source>
</evidence>
<feature type="transmembrane region" description="Helical" evidence="7">
    <location>
        <begin position="331"/>
        <end position="349"/>
    </location>
</feature>
<protein>
    <submittedName>
        <fullName evidence="9">MFS transporter</fullName>
    </submittedName>
</protein>
<dbReference type="InterPro" id="IPR050495">
    <property type="entry name" value="ATG22/LtaA_families"/>
</dbReference>
<organism evidence="9 10">
    <name type="scientific">Acidipropionibacterium jensenii</name>
    <dbReference type="NCBI Taxonomy" id="1749"/>
    <lineage>
        <taxon>Bacteria</taxon>
        <taxon>Bacillati</taxon>
        <taxon>Actinomycetota</taxon>
        <taxon>Actinomycetes</taxon>
        <taxon>Propionibacteriales</taxon>
        <taxon>Propionibacteriaceae</taxon>
        <taxon>Acidipropionibacterium</taxon>
    </lineage>
</organism>
<dbReference type="InterPro" id="IPR020846">
    <property type="entry name" value="MFS_dom"/>
</dbReference>
<comment type="subcellular location">
    <subcellularLocation>
        <location evidence="1">Cell membrane</location>
        <topology evidence="1">Multi-pass membrane protein</topology>
    </subcellularLocation>
</comment>
<dbReference type="KEGG" id="aji:C0Z10_07095"/>
<evidence type="ECO:0000256" key="4">
    <source>
        <dbReference type="ARBA" id="ARBA00022989"/>
    </source>
</evidence>
<dbReference type="GO" id="GO:0005886">
    <property type="term" value="C:plasma membrane"/>
    <property type="evidence" value="ECO:0007669"/>
    <property type="project" value="UniProtKB-SubCell"/>
</dbReference>
<feature type="transmembrane region" description="Helical" evidence="7">
    <location>
        <begin position="35"/>
        <end position="59"/>
    </location>
</feature>
<evidence type="ECO:0000256" key="6">
    <source>
        <dbReference type="SAM" id="MobiDB-lite"/>
    </source>
</evidence>
<dbReference type="PANTHER" id="PTHR23519">
    <property type="entry name" value="AUTOPHAGY-RELATED PROTEIN 22"/>
    <property type="match status" value="1"/>
</dbReference>
<feature type="transmembrane region" description="Helical" evidence="7">
    <location>
        <begin position="355"/>
        <end position="371"/>
    </location>
</feature>
<name>A0A3Q9UL21_9ACTN</name>
<sequence>MSSQRGDAGSQVGDRPVASHHDEVRARRRRMLGWAMWDPGTQPYASVITTFVFSVYIVSDSFGPRDLTSTALSWTMALAGLMIAVLAPVVGQWAGRAGRRIGVLRWLTWALAVFAGCLFLVEARASYLTLGLILLGVGTIISDVASSIYNGLLDEVAEPSKVGRISGLGWGMGYVGGIIALLVIYIGWIKPTIGWFGVTSTNGMSIRVSMLFCAVWILLLTLPTFLILRDPPRVEPVAGSPRSLRDAYVELGHSVSRLWRSHRSIVIFLIASALFRDGLNGVFQFGGVIAKQTFGFTSAGVLVFGIAANLVAGVATIAFGLLDDKIGPRRVIVWSLVALIVAAVAVFILHDGGQIVFWVLGMAMCAFVGPAQSASRSYLARVCPPGMEGEVFGLYATTGKAVSFLAPLLFGAFIAIGHAVRGGDSNQYWGILGIAVVLVAGLVAMIPVADAVRPGVEHSGTD</sequence>